<gene>
    <name evidence="1" type="ORF">EJQ19_02445</name>
</gene>
<evidence type="ECO:0000313" key="1">
    <source>
        <dbReference type="EMBL" id="RTE11352.1"/>
    </source>
</evidence>
<accession>A0A3S0CF64</accession>
<keyword evidence="2" id="KW-1185">Reference proteome</keyword>
<dbReference type="EMBL" id="RXHU01000010">
    <property type="protein sequence ID" value="RTE11352.1"/>
    <property type="molecule type" value="Genomic_DNA"/>
</dbReference>
<dbReference type="AlphaFoldDB" id="A0A3S0CF64"/>
<proteinExistence type="predicted"/>
<protein>
    <submittedName>
        <fullName evidence="1">Uncharacterized protein</fullName>
    </submittedName>
</protein>
<dbReference type="Proteomes" id="UP000276128">
    <property type="component" value="Unassembled WGS sequence"/>
</dbReference>
<reference evidence="1 2" key="1">
    <citation type="submission" date="2018-12" db="EMBL/GenBank/DDBJ databases">
        <title>Bacillus ochoae sp. nov., Paenibacillus whitsoniae sp. nov., Paenibacillus spiritus sp. nov. Isolated from the Mars Exploration Rover during spacecraft assembly.</title>
        <authorList>
            <person name="Seuylemezian A."/>
            <person name="Vaishampayan P."/>
        </authorList>
    </citation>
    <scope>NUCLEOTIDE SEQUENCE [LARGE SCALE GENOMIC DNA]</scope>
    <source>
        <strain evidence="1 2">MER 54</strain>
    </source>
</reference>
<name>A0A3S0CF64_9BACL</name>
<comment type="caution">
    <text evidence="1">The sequence shown here is derived from an EMBL/GenBank/DDBJ whole genome shotgun (WGS) entry which is preliminary data.</text>
</comment>
<dbReference type="OrthoDB" id="2603324at2"/>
<evidence type="ECO:0000313" key="2">
    <source>
        <dbReference type="Proteomes" id="UP000276128"/>
    </source>
</evidence>
<organism evidence="1 2">
    <name type="scientific">Paenibacillus whitsoniae</name>
    <dbReference type="NCBI Taxonomy" id="2496558"/>
    <lineage>
        <taxon>Bacteria</taxon>
        <taxon>Bacillati</taxon>
        <taxon>Bacillota</taxon>
        <taxon>Bacilli</taxon>
        <taxon>Bacillales</taxon>
        <taxon>Paenibacillaceae</taxon>
        <taxon>Paenibacillus</taxon>
    </lineage>
</organism>
<dbReference type="RefSeq" id="WP_126139618.1">
    <property type="nucleotide sequence ID" value="NZ_RXHU01000010.1"/>
</dbReference>
<sequence length="114" mass="12845">MLALLLATVGVGQAGSSVKAAELDRHEPVVAACYSAKMARFQAAMQKLWIDHAVWMRKLYCQRKGLFQQSPQGFQYMVKADVSECARGQLFLYKLCYNFLIVTRGAECLSRHIL</sequence>